<organism evidence="2 3">
    <name type="scientific">Fervidibacillus halotolerans</name>
    <dbReference type="NCBI Taxonomy" id="2980027"/>
    <lineage>
        <taxon>Bacteria</taxon>
        <taxon>Bacillati</taxon>
        <taxon>Bacillota</taxon>
        <taxon>Bacilli</taxon>
        <taxon>Bacillales</taxon>
        <taxon>Bacillaceae</taxon>
        <taxon>Fervidibacillus</taxon>
    </lineage>
</organism>
<reference evidence="2" key="1">
    <citation type="submission" date="2022-09" db="EMBL/GenBank/DDBJ databases">
        <title>Complete Genomes of Fervidibacillus albus and Fervidibacillus halotolerans isolated from tidal flat sediments.</title>
        <authorList>
            <person name="Kwon K.K."/>
            <person name="Yang S.-H."/>
            <person name="Park M.J."/>
            <person name="Oh H.-M."/>
        </authorList>
    </citation>
    <scope>NUCLEOTIDE SEQUENCE</scope>
    <source>
        <strain evidence="2">MEBiC13594</strain>
    </source>
</reference>
<evidence type="ECO:0000256" key="1">
    <source>
        <dbReference type="SAM" id="Phobius"/>
    </source>
</evidence>
<evidence type="ECO:0000313" key="2">
    <source>
        <dbReference type="EMBL" id="WAA11468.1"/>
    </source>
</evidence>
<accession>A0A9E8LXD6</accession>
<dbReference type="RefSeq" id="WP_275419578.1">
    <property type="nucleotide sequence ID" value="NZ_CP106877.1"/>
</dbReference>
<proteinExistence type="predicted"/>
<protein>
    <submittedName>
        <fullName evidence="2">Uncharacterized protein</fullName>
    </submittedName>
</protein>
<sequence length="116" mass="13475">MESFLIGIIIFSAILFFLSFFLPNRTKELKDEIEQLSIKLYQENYQIKKRLSLLEEELLMANDLPKRNEKPDFHPIIVNQVRLLHKDGVPVEKIAKQAALTEDEVYGILDSTDRGV</sequence>
<keyword evidence="3" id="KW-1185">Reference proteome</keyword>
<keyword evidence="1" id="KW-1133">Transmembrane helix</keyword>
<feature type="transmembrane region" description="Helical" evidence="1">
    <location>
        <begin position="6"/>
        <end position="23"/>
    </location>
</feature>
<dbReference type="Proteomes" id="UP001164726">
    <property type="component" value="Chromosome"/>
</dbReference>
<name>A0A9E8LXD6_9BACI</name>
<evidence type="ECO:0000313" key="3">
    <source>
        <dbReference type="Proteomes" id="UP001164726"/>
    </source>
</evidence>
<dbReference type="EMBL" id="CP106877">
    <property type="protein sequence ID" value="WAA11468.1"/>
    <property type="molecule type" value="Genomic_DNA"/>
</dbReference>
<keyword evidence="1" id="KW-0472">Membrane</keyword>
<dbReference type="AlphaFoldDB" id="A0A9E8LXD6"/>
<gene>
    <name evidence="2" type="ORF">OE105_07425</name>
</gene>
<keyword evidence="1" id="KW-0812">Transmembrane</keyword>
<dbReference type="KEGG" id="fhl:OE105_07425"/>